<dbReference type="RefSeq" id="WP_009073423.1">
    <property type="nucleotide sequence ID" value="NZ_JH597768.1"/>
</dbReference>
<dbReference type="Proteomes" id="UP000003980">
    <property type="component" value="Unassembled WGS sequence"/>
</dbReference>
<dbReference type="HOGENOM" id="CLU_3113144_0_0_2"/>
<sequence>MKSRILISLALLYTSLVSYAETKNLDIVLISLFLAALIYFLPFFTSRRAG</sequence>
<gene>
    <name evidence="2" type="ORF">MetMK1DRAFT_00021560</name>
</gene>
<dbReference type="EMBL" id="JH597768">
    <property type="protein sequence ID" value="EHP69400.1"/>
    <property type="molecule type" value="Genomic_DNA"/>
</dbReference>
<feature type="transmembrane region" description="Helical" evidence="1">
    <location>
        <begin position="30"/>
        <end position="46"/>
    </location>
</feature>
<organism evidence="2 3">
    <name type="scientific">Metallosphaera yellowstonensis MK1</name>
    <dbReference type="NCBI Taxonomy" id="671065"/>
    <lineage>
        <taxon>Archaea</taxon>
        <taxon>Thermoproteota</taxon>
        <taxon>Thermoprotei</taxon>
        <taxon>Sulfolobales</taxon>
        <taxon>Sulfolobaceae</taxon>
        <taxon>Metallosphaera</taxon>
    </lineage>
</organism>
<name>H2C6H3_9CREN</name>
<protein>
    <submittedName>
        <fullName evidence="2">Uncharacterized protein</fullName>
    </submittedName>
</protein>
<dbReference type="AlphaFoldDB" id="H2C6H3"/>
<keyword evidence="1" id="KW-0812">Transmembrane</keyword>
<evidence type="ECO:0000313" key="3">
    <source>
        <dbReference type="Proteomes" id="UP000003980"/>
    </source>
</evidence>
<keyword evidence="3" id="KW-1185">Reference proteome</keyword>
<keyword evidence="1" id="KW-1133">Transmembrane helix</keyword>
<evidence type="ECO:0000256" key="1">
    <source>
        <dbReference type="SAM" id="Phobius"/>
    </source>
</evidence>
<evidence type="ECO:0000313" key="2">
    <source>
        <dbReference type="EMBL" id="EHP69400.1"/>
    </source>
</evidence>
<keyword evidence="1" id="KW-0472">Membrane</keyword>
<reference evidence="2 3" key="1">
    <citation type="submission" date="2012-01" db="EMBL/GenBank/DDBJ databases">
        <title>Improved High-Quality Draft sequence of Metallosphaera yellowstonensis MK1.</title>
        <authorList>
            <consortium name="US DOE Joint Genome Institute"/>
            <person name="Lucas S."/>
            <person name="Han J."/>
            <person name="Cheng J.-F."/>
            <person name="Goodwin L."/>
            <person name="Pitluck S."/>
            <person name="Peters L."/>
            <person name="Teshima H."/>
            <person name="Detter J.C."/>
            <person name="Han C."/>
            <person name="Tapia R."/>
            <person name="Land M."/>
            <person name="Hauser L."/>
            <person name="Kyrpides N."/>
            <person name="Kozubal M."/>
            <person name="Macur R.E."/>
            <person name="Jay Z."/>
            <person name="Inskeep W."/>
            <person name="Woyke T."/>
        </authorList>
    </citation>
    <scope>NUCLEOTIDE SEQUENCE [LARGE SCALE GENOMIC DNA]</scope>
    <source>
        <strain evidence="2 3">MK1</strain>
    </source>
</reference>
<accession>H2C6H3</accession>
<proteinExistence type="predicted"/>
<dbReference type="STRING" id="671065.MetMK1DRAFT_00021560"/>